<dbReference type="EMBL" id="UGRI01000001">
    <property type="protein sequence ID" value="SUA24485.1"/>
    <property type="molecule type" value="Genomic_DNA"/>
</dbReference>
<dbReference type="GO" id="GO:0003677">
    <property type="term" value="F:DNA binding"/>
    <property type="evidence" value="ECO:0007669"/>
    <property type="project" value="InterPro"/>
</dbReference>
<dbReference type="InterPro" id="IPR036953">
    <property type="entry name" value="GreA/GreB_C_sf"/>
</dbReference>
<dbReference type="InterPro" id="IPR001437">
    <property type="entry name" value="Tscrpt_elong_fac_GreA/B_C"/>
</dbReference>
<dbReference type="GO" id="GO:0003746">
    <property type="term" value="F:translation elongation factor activity"/>
    <property type="evidence" value="ECO:0007669"/>
    <property type="project" value="UniProtKB-KW"/>
</dbReference>
<dbReference type="Pfam" id="PF01272">
    <property type="entry name" value="GreA_GreB"/>
    <property type="match status" value="1"/>
</dbReference>
<feature type="domain" description="Transcription elongation factor GreA/GreB C-terminal" evidence="1">
    <location>
        <begin position="1"/>
        <end position="32"/>
    </location>
</feature>
<protein>
    <submittedName>
        <fullName evidence="2">Transcription elongation factor GreB</fullName>
    </submittedName>
</protein>
<evidence type="ECO:0000313" key="2">
    <source>
        <dbReference type="EMBL" id="SUA24485.1"/>
    </source>
</evidence>
<name>A0A378W1N6_NEIGO</name>
<dbReference type="Gene3D" id="3.10.50.30">
    <property type="entry name" value="Transcription elongation factor, GreA/GreB, C-terminal domain"/>
    <property type="match status" value="1"/>
</dbReference>
<organism evidence="2">
    <name type="scientific">Neisseria gonorrhoeae</name>
    <dbReference type="NCBI Taxonomy" id="485"/>
    <lineage>
        <taxon>Bacteria</taxon>
        <taxon>Pseudomonadati</taxon>
        <taxon>Pseudomonadota</taxon>
        <taxon>Betaproteobacteria</taxon>
        <taxon>Neisseriales</taxon>
        <taxon>Neisseriaceae</taxon>
        <taxon>Neisseria</taxon>
    </lineage>
</organism>
<reference evidence="2" key="1">
    <citation type="submission" date="2018-06" db="EMBL/GenBank/DDBJ databases">
        <authorList>
            <consortium name="Pathogen Informatics"/>
            <person name="Doyle S."/>
        </authorList>
    </citation>
    <scope>NUCLEOTIDE SEQUENCE [LARGE SCALE GENOMIC DNA]</scope>
    <source>
        <strain evidence="2">NCTC11421</strain>
    </source>
</reference>
<accession>A0A378W1N6</accession>
<evidence type="ECO:0000259" key="1">
    <source>
        <dbReference type="Pfam" id="PF01272"/>
    </source>
</evidence>
<sequence>MARCLIKAREGDEVVLNTPEGREEIEILSVEYIKID</sequence>
<dbReference type="AlphaFoldDB" id="A0A378W1N6"/>
<dbReference type="GO" id="GO:0032784">
    <property type="term" value="P:regulation of DNA-templated transcription elongation"/>
    <property type="evidence" value="ECO:0007669"/>
    <property type="project" value="InterPro"/>
</dbReference>
<dbReference type="SUPFAM" id="SSF54534">
    <property type="entry name" value="FKBP-like"/>
    <property type="match status" value="1"/>
</dbReference>
<keyword evidence="2" id="KW-0251">Elongation factor</keyword>
<keyword evidence="2" id="KW-0648">Protein biosynthesis</keyword>
<gene>
    <name evidence="2" type="primary">greB_2</name>
    <name evidence="2" type="ORF">NCTC11421_02485</name>
</gene>
<proteinExistence type="predicted"/>